<dbReference type="Gene3D" id="3.40.109.10">
    <property type="entry name" value="NADH Oxidase"/>
    <property type="match status" value="1"/>
</dbReference>
<dbReference type="InterPro" id="IPR000415">
    <property type="entry name" value="Nitroreductase-like"/>
</dbReference>
<evidence type="ECO:0000256" key="1">
    <source>
        <dbReference type="ARBA" id="ARBA00007118"/>
    </source>
</evidence>
<reference evidence="4 5" key="2">
    <citation type="journal article" date="2008" name="Int. J. Syst. Evol. Microbiol.">
        <title>Methanocella paludicola gen. nov., sp. nov., a methane-producing archaeon, the first isolate of the lineage 'Rice Cluster I', and proposal of the new archaeal order Methanocellales ord. nov.</title>
        <authorList>
            <person name="Sakai S."/>
            <person name="Imachi H."/>
            <person name="Hanada S."/>
            <person name="Ohashi A."/>
            <person name="Harada H."/>
            <person name="Kamagata Y."/>
        </authorList>
    </citation>
    <scope>NUCLEOTIDE SEQUENCE [LARGE SCALE GENOMIC DNA]</scope>
    <source>
        <strain evidence="5">DSM 17711 / JCM 13418 / NBRC 101707 / SANAE</strain>
    </source>
</reference>
<sequence length="171" mass="18686">MEVADAIELRRSIRRFKNKEIPEGMLKEVLRAAHMAPSAGNLQGRDLIIIKDNAVKELLCMAALNQYFIMAAPVCIVVCANVSRSSARYGKRGELYAVQDSSAAIMNMMLMAQDLGLGTCWVGAFNEAAVTQLLSLPAGVRPVALIPIGYPDESPEVPPRMGEATEHWGKW</sequence>
<dbReference type="STRING" id="304371.MCP_1711"/>
<feature type="domain" description="Nitroreductase" evidence="3">
    <location>
        <begin position="62"/>
        <end position="150"/>
    </location>
</feature>
<protein>
    <submittedName>
        <fullName evidence="4">NADH dehydrogenase</fullName>
    </submittedName>
</protein>
<dbReference type="AlphaFoldDB" id="D1YZB1"/>
<dbReference type="EMBL" id="AP011532">
    <property type="protein sequence ID" value="BAI61783.1"/>
    <property type="molecule type" value="Genomic_DNA"/>
</dbReference>
<dbReference type="PANTHER" id="PTHR43673:SF10">
    <property type="entry name" value="NADH DEHYDROGENASE_NAD(P)H NITROREDUCTASE XCC3605-RELATED"/>
    <property type="match status" value="1"/>
</dbReference>
<dbReference type="Pfam" id="PF00881">
    <property type="entry name" value="Nitroreductase"/>
    <property type="match status" value="2"/>
</dbReference>
<evidence type="ECO:0000259" key="3">
    <source>
        <dbReference type="Pfam" id="PF00881"/>
    </source>
</evidence>
<organism evidence="4 5">
    <name type="scientific">Methanocella paludicola (strain DSM 17711 / JCM 13418 / NBRC 101707 / SANAE)</name>
    <dbReference type="NCBI Taxonomy" id="304371"/>
    <lineage>
        <taxon>Archaea</taxon>
        <taxon>Methanobacteriati</taxon>
        <taxon>Methanobacteriota</taxon>
        <taxon>Stenosarchaea group</taxon>
        <taxon>Methanomicrobia</taxon>
        <taxon>Methanocellales</taxon>
        <taxon>Methanocellaceae</taxon>
        <taxon>Methanocella</taxon>
    </lineage>
</organism>
<dbReference type="eggNOG" id="arCOG00288">
    <property type="taxonomic scope" value="Archaea"/>
</dbReference>
<accession>D1YZB1</accession>
<dbReference type="KEGG" id="mpd:MCP_1711"/>
<dbReference type="InterPro" id="IPR029479">
    <property type="entry name" value="Nitroreductase"/>
</dbReference>
<evidence type="ECO:0000256" key="2">
    <source>
        <dbReference type="ARBA" id="ARBA00023002"/>
    </source>
</evidence>
<comment type="similarity">
    <text evidence="1">Belongs to the nitroreductase family.</text>
</comment>
<keyword evidence="5" id="KW-1185">Reference proteome</keyword>
<dbReference type="PANTHER" id="PTHR43673">
    <property type="entry name" value="NAD(P)H NITROREDUCTASE YDGI-RELATED"/>
    <property type="match status" value="1"/>
</dbReference>
<dbReference type="InParanoid" id="D1YZB1"/>
<dbReference type="Proteomes" id="UP000001882">
    <property type="component" value="Chromosome"/>
</dbReference>
<evidence type="ECO:0000313" key="5">
    <source>
        <dbReference type="Proteomes" id="UP000001882"/>
    </source>
</evidence>
<gene>
    <name evidence="4" type="ordered locus">MCP_1711</name>
</gene>
<dbReference type="GO" id="GO:0016491">
    <property type="term" value="F:oxidoreductase activity"/>
    <property type="evidence" value="ECO:0007669"/>
    <property type="project" value="UniProtKB-KW"/>
</dbReference>
<proteinExistence type="inferred from homology"/>
<evidence type="ECO:0000313" key="4">
    <source>
        <dbReference type="EMBL" id="BAI61783.1"/>
    </source>
</evidence>
<keyword evidence="2" id="KW-0560">Oxidoreductase</keyword>
<reference evidence="4 5" key="1">
    <citation type="journal article" date="2007" name="Appl. Environ. Microbiol.">
        <title>Isolation of key methanogens for global methane emission from rice paddy fields: a novel isolate affiliated with the clone cluster rice cluster I.</title>
        <authorList>
            <person name="Sakai S."/>
            <person name="Imachi H."/>
            <person name="Sekiguchi Y."/>
            <person name="Ohashi A."/>
            <person name="Harada H."/>
            <person name="Kamagata Y."/>
        </authorList>
    </citation>
    <scope>NUCLEOTIDE SEQUENCE [LARGE SCALE GENOMIC DNA]</scope>
    <source>
        <strain evidence="5">DSM 17711 / JCM 13418 / NBRC 101707 / SANAE</strain>
    </source>
</reference>
<name>D1YZB1_METPS</name>
<dbReference type="RefSeq" id="WP_012900462.1">
    <property type="nucleotide sequence ID" value="NC_013665.1"/>
</dbReference>
<feature type="domain" description="Nitroreductase" evidence="3">
    <location>
        <begin position="9"/>
        <end position="56"/>
    </location>
</feature>
<reference evidence="5" key="3">
    <citation type="journal article" date="2011" name="PLoS ONE">
        <title>Genome sequence of a mesophilic hydrogenotrophic methanogen Methanocella paludicola, the first cultivated representative of the order Methanocellales.</title>
        <authorList>
            <person name="Sakai S."/>
            <person name="Takaki Y."/>
            <person name="Shimamura S."/>
            <person name="Sekine M."/>
            <person name="Tajima T."/>
            <person name="Kosugi H."/>
            <person name="Ichikawa N."/>
            <person name="Tasumi E."/>
            <person name="Hiraki A.T."/>
            <person name="Shimizu A."/>
            <person name="Kato Y."/>
            <person name="Nishiko R."/>
            <person name="Mori K."/>
            <person name="Fujita N."/>
            <person name="Imachi H."/>
            <person name="Takai K."/>
        </authorList>
    </citation>
    <scope>NUCLEOTIDE SEQUENCE [LARGE SCALE GENOMIC DNA]</scope>
    <source>
        <strain evidence="5">DSM 17711 / JCM 13418 / NBRC 101707 / SANAE</strain>
    </source>
</reference>
<dbReference type="SUPFAM" id="SSF55469">
    <property type="entry name" value="FMN-dependent nitroreductase-like"/>
    <property type="match status" value="1"/>
</dbReference>
<dbReference type="OrthoDB" id="287850at2157"/>
<dbReference type="GeneID" id="8682786"/>